<protein>
    <submittedName>
        <fullName evidence="1">Uncharacterized protein</fullName>
    </submittedName>
</protein>
<dbReference type="EMBL" id="BLAL01000026">
    <property type="protein sequence ID" value="GES76811.1"/>
    <property type="molecule type" value="Genomic_DNA"/>
</dbReference>
<sequence length="82" mass="9817">MQTFSQRFAYTHYSQKYLKYVEIEIEVDKGENKNNDEEYSSEMDIRSNQSSEYENDEVEIIILFQVILFKLLSLKSSVILTY</sequence>
<reference evidence="1 3" key="1">
    <citation type="submission" date="2017-11" db="EMBL/GenBank/DDBJ databases">
        <title>The genome of Rhizophagus clarus HR1 reveals common genetic basis of auxotrophy among arbuscular mycorrhizal fungi.</title>
        <authorList>
            <person name="Kobayashi Y."/>
        </authorList>
    </citation>
    <scope>NUCLEOTIDE SEQUENCE [LARGE SCALE GENOMIC DNA]</scope>
    <source>
        <strain evidence="1 3">HR1</strain>
    </source>
</reference>
<name>A0A2Z6QLB5_9GLOM</name>
<gene>
    <name evidence="2" type="ORF">RCL2_000419700</name>
    <name evidence="1" type="ORF">RclHR1_00130010</name>
</gene>
<dbReference type="Proteomes" id="UP000615446">
    <property type="component" value="Unassembled WGS sequence"/>
</dbReference>
<accession>A0A2Z6QLB5</accession>
<dbReference type="EMBL" id="BEXD01000335">
    <property type="protein sequence ID" value="GBB86569.1"/>
    <property type="molecule type" value="Genomic_DNA"/>
</dbReference>
<evidence type="ECO:0000313" key="3">
    <source>
        <dbReference type="Proteomes" id="UP000247702"/>
    </source>
</evidence>
<dbReference type="OrthoDB" id="10505246at2759"/>
<dbReference type="Proteomes" id="UP000247702">
    <property type="component" value="Unassembled WGS sequence"/>
</dbReference>
<comment type="caution">
    <text evidence="1">The sequence shown here is derived from an EMBL/GenBank/DDBJ whole genome shotgun (WGS) entry which is preliminary data.</text>
</comment>
<keyword evidence="3" id="KW-1185">Reference proteome</keyword>
<evidence type="ECO:0000313" key="1">
    <source>
        <dbReference type="EMBL" id="GBB86569.1"/>
    </source>
</evidence>
<reference evidence="2" key="2">
    <citation type="submission" date="2019-10" db="EMBL/GenBank/DDBJ databases">
        <title>Conservation and host-specific expression of non-tandemly repeated heterogenous ribosome RNA gene in arbuscular mycorrhizal fungi.</title>
        <authorList>
            <person name="Maeda T."/>
            <person name="Kobayashi Y."/>
            <person name="Nakagawa T."/>
            <person name="Ezawa T."/>
            <person name="Yamaguchi K."/>
            <person name="Bino T."/>
            <person name="Nishimoto Y."/>
            <person name="Shigenobu S."/>
            <person name="Kawaguchi M."/>
        </authorList>
    </citation>
    <scope>NUCLEOTIDE SEQUENCE</scope>
    <source>
        <strain evidence="2">HR1</strain>
    </source>
</reference>
<proteinExistence type="predicted"/>
<organism evidence="1 3">
    <name type="scientific">Rhizophagus clarus</name>
    <dbReference type="NCBI Taxonomy" id="94130"/>
    <lineage>
        <taxon>Eukaryota</taxon>
        <taxon>Fungi</taxon>
        <taxon>Fungi incertae sedis</taxon>
        <taxon>Mucoromycota</taxon>
        <taxon>Glomeromycotina</taxon>
        <taxon>Glomeromycetes</taxon>
        <taxon>Glomerales</taxon>
        <taxon>Glomeraceae</taxon>
        <taxon>Rhizophagus</taxon>
    </lineage>
</organism>
<dbReference type="AlphaFoldDB" id="A0A2Z6QLB5"/>
<evidence type="ECO:0000313" key="2">
    <source>
        <dbReference type="EMBL" id="GES76811.1"/>
    </source>
</evidence>